<dbReference type="EMBL" id="FMZV01000005">
    <property type="protein sequence ID" value="SDD09142.1"/>
    <property type="molecule type" value="Genomic_DNA"/>
</dbReference>
<dbReference type="PANTHER" id="PTHR13812">
    <property type="entry name" value="KETIMINE REDUCTASE MU-CRYSTALLIN"/>
    <property type="match status" value="1"/>
</dbReference>
<dbReference type="STRING" id="639004.SAMN04488239_10598"/>
<reference evidence="2" key="1">
    <citation type="submission" date="2016-10" db="EMBL/GenBank/DDBJ databases">
        <authorList>
            <person name="Varghese N."/>
            <person name="Submissions S."/>
        </authorList>
    </citation>
    <scope>NUCLEOTIDE SEQUENCE [LARGE SCALE GENOMIC DNA]</scope>
    <source>
        <strain evidence="2">CGMCC 1.9108</strain>
    </source>
</reference>
<dbReference type="GO" id="GO:0005737">
    <property type="term" value="C:cytoplasm"/>
    <property type="evidence" value="ECO:0007669"/>
    <property type="project" value="TreeGrafter"/>
</dbReference>
<accession>A0A1G6RWU7</accession>
<dbReference type="SUPFAM" id="SSF51735">
    <property type="entry name" value="NAD(P)-binding Rossmann-fold domains"/>
    <property type="match status" value="1"/>
</dbReference>
<keyword evidence="2" id="KW-1185">Reference proteome</keyword>
<sequence length="327" mass="33328">MSGFLILSDSELAGLGITTAEVLSALENAIAAQVRGTVKVAPKSAVLPGDGRYVMTTLATGDAPDLTVVKSVMVSPRNPARGLPGVEGVVLVQDSETGQMRALMQAGWLTGVRTAGLSALAARRLADPAAETIAFVGTGAQARSHLAAFCDLFPLRRAVLLGRGAGNLERLAALARARGLEVEIASAPQAALAAADIVVSSVTLAYGMEPFLDARWLKPGAFAAITDAGVPWRAEGMAALAPLYIDDQAQEVDNPRPMVDPALVAGDLAALVTGTAPARAPANRAGFVFRGMAIGDFAIAAQALDRALSAGAGTVSDWASRPGEGPA</sequence>
<protein>
    <submittedName>
        <fullName evidence="1">Ornithine cyclodeaminase</fullName>
    </submittedName>
</protein>
<dbReference type="Proteomes" id="UP000199628">
    <property type="component" value="Unassembled WGS sequence"/>
</dbReference>
<evidence type="ECO:0000313" key="1">
    <source>
        <dbReference type="EMBL" id="SDD09142.1"/>
    </source>
</evidence>
<dbReference type="OrthoDB" id="9785971at2"/>
<name>A0A1G6RWU7_9RHOB</name>
<dbReference type="Gene3D" id="3.30.1780.10">
    <property type="entry name" value="ornithine cyclodeaminase, domain 1"/>
    <property type="match status" value="1"/>
</dbReference>
<evidence type="ECO:0000313" key="2">
    <source>
        <dbReference type="Proteomes" id="UP000199628"/>
    </source>
</evidence>
<dbReference type="InterPro" id="IPR003462">
    <property type="entry name" value="ODC_Mu_crystall"/>
</dbReference>
<dbReference type="Gene3D" id="3.40.50.720">
    <property type="entry name" value="NAD(P)-binding Rossmann-like Domain"/>
    <property type="match status" value="1"/>
</dbReference>
<dbReference type="AlphaFoldDB" id="A0A1G6RWU7"/>
<dbReference type="RefSeq" id="WP_093029892.1">
    <property type="nucleotide sequence ID" value="NZ_FMZV01000005.1"/>
</dbReference>
<dbReference type="InterPro" id="IPR036291">
    <property type="entry name" value="NAD(P)-bd_dom_sf"/>
</dbReference>
<proteinExistence type="predicted"/>
<dbReference type="PANTHER" id="PTHR13812:SF19">
    <property type="entry name" value="KETIMINE REDUCTASE MU-CRYSTALLIN"/>
    <property type="match status" value="1"/>
</dbReference>
<gene>
    <name evidence="1" type="ORF">SAMN04488239_10598</name>
</gene>
<dbReference type="Pfam" id="PF02423">
    <property type="entry name" value="OCD_Mu_crystall"/>
    <property type="match status" value="1"/>
</dbReference>
<dbReference type="InterPro" id="IPR023401">
    <property type="entry name" value="ODC_N"/>
</dbReference>
<organism evidence="1 2">
    <name type="scientific">Ruegeria marina</name>
    <dbReference type="NCBI Taxonomy" id="639004"/>
    <lineage>
        <taxon>Bacteria</taxon>
        <taxon>Pseudomonadati</taxon>
        <taxon>Pseudomonadota</taxon>
        <taxon>Alphaproteobacteria</taxon>
        <taxon>Rhodobacterales</taxon>
        <taxon>Roseobacteraceae</taxon>
        <taxon>Ruegeria</taxon>
    </lineage>
</organism>
<dbReference type="PIRSF" id="PIRSF001439">
    <property type="entry name" value="CryM"/>
    <property type="match status" value="1"/>
</dbReference>